<evidence type="ECO:0000313" key="3">
    <source>
        <dbReference type="Proteomes" id="UP000035648"/>
    </source>
</evidence>
<dbReference type="InterPro" id="IPR036388">
    <property type="entry name" value="WH-like_DNA-bd_sf"/>
</dbReference>
<organism evidence="2 3">
    <name type="scientific">Berkelbacteria bacterium GW2011_GWE1_39_12</name>
    <dbReference type="NCBI Taxonomy" id="1618337"/>
    <lineage>
        <taxon>Bacteria</taxon>
        <taxon>Candidatus Berkelbacteria</taxon>
    </lineage>
</organism>
<dbReference type="Pfam" id="PF01978">
    <property type="entry name" value="TrmB"/>
    <property type="match status" value="1"/>
</dbReference>
<dbReference type="PANTHER" id="PTHR34293:SF1">
    <property type="entry name" value="HTH-TYPE TRANSCRIPTIONAL REGULATOR TRMBL2"/>
    <property type="match status" value="1"/>
</dbReference>
<protein>
    <submittedName>
        <fullName evidence="2">Transcriptional regulator TrmB</fullName>
    </submittedName>
</protein>
<sequence length="244" mass="28549">MQYLQSLEKLGFNQKEQEVYFALLQLEKATANAVAQKSNIKRPTTYDILYRLQKQGFIYESFEDKKRYFIAHQPEKLLDIIEAQKRELKNDLPILESIFNTNPKKPKVAYFTGFEGIKQLYEDTLSSLKSGDEILAYVTNDTVKYLEDYSIDYVKRRVVKNIKLRGIYQNTLELKKYLEDNTAQLRTVKIADSKIFPIKNEINIYADKMIIITYAPEPFGVLIESKEIAQTQRAIFEMAWNGLK</sequence>
<dbReference type="InterPro" id="IPR002831">
    <property type="entry name" value="Tscrpt_reg_TrmB_N"/>
</dbReference>
<dbReference type="SUPFAM" id="SSF46785">
    <property type="entry name" value="Winged helix' DNA-binding domain"/>
    <property type="match status" value="1"/>
</dbReference>
<dbReference type="InterPro" id="IPR036390">
    <property type="entry name" value="WH_DNA-bd_sf"/>
</dbReference>
<dbReference type="EMBL" id="CP011213">
    <property type="protein sequence ID" value="AKM82329.1"/>
    <property type="molecule type" value="Genomic_DNA"/>
</dbReference>
<evidence type="ECO:0000259" key="1">
    <source>
        <dbReference type="Pfam" id="PF01978"/>
    </source>
</evidence>
<dbReference type="STRING" id="1618337.UT28_C0001G0524"/>
<gene>
    <name evidence="2" type="ORF">UT28_C0001G0524</name>
</gene>
<dbReference type="AlphaFoldDB" id="A0A0G4B3B5"/>
<dbReference type="KEGG" id="bbgw:UT28_C0001G0524"/>
<accession>A0A0G4B3B5</accession>
<reference evidence="2 3" key="1">
    <citation type="journal article" date="2015" name="Nature">
        <title>rRNA introns, odd ribosomes, and small enigmatic genomes across a large radiation of phyla.</title>
        <authorList>
            <person name="Brown C.T."/>
            <person name="Hug L.A."/>
            <person name="Thomas B.C."/>
            <person name="Sharon I."/>
            <person name="Castelle C.J."/>
            <person name="Singh A."/>
            <person name="Wilkins M.J."/>
            <person name="Williams K.H."/>
            <person name="Banfield J.F."/>
        </authorList>
    </citation>
    <scope>NUCLEOTIDE SEQUENCE [LARGE SCALE GENOMIC DNA]</scope>
</reference>
<dbReference type="PANTHER" id="PTHR34293">
    <property type="entry name" value="HTH-TYPE TRANSCRIPTIONAL REGULATOR TRMBL2"/>
    <property type="match status" value="1"/>
</dbReference>
<proteinExistence type="predicted"/>
<name>A0A0G4B3B5_9BACT</name>
<evidence type="ECO:0000313" key="2">
    <source>
        <dbReference type="EMBL" id="AKM82329.1"/>
    </source>
</evidence>
<feature type="domain" description="Transcription regulator TrmB N-terminal" evidence="1">
    <location>
        <begin position="7"/>
        <end position="70"/>
    </location>
</feature>
<dbReference type="Gene3D" id="1.10.10.10">
    <property type="entry name" value="Winged helix-like DNA-binding domain superfamily/Winged helix DNA-binding domain"/>
    <property type="match status" value="1"/>
</dbReference>
<dbReference type="InterPro" id="IPR051797">
    <property type="entry name" value="TrmB-like"/>
</dbReference>
<dbReference type="Proteomes" id="UP000035648">
    <property type="component" value="Chromosome"/>
</dbReference>